<comment type="caution">
    <text evidence="2">The sequence shown here is derived from an EMBL/GenBank/DDBJ whole genome shotgun (WGS) entry which is preliminary data.</text>
</comment>
<organism evidence="2 3">
    <name type="scientific">Rhizobium rosettiformans W3</name>
    <dbReference type="NCBI Taxonomy" id="538378"/>
    <lineage>
        <taxon>Bacteria</taxon>
        <taxon>Pseudomonadati</taxon>
        <taxon>Pseudomonadota</taxon>
        <taxon>Alphaproteobacteria</taxon>
        <taxon>Hyphomicrobiales</taxon>
        <taxon>Rhizobiaceae</taxon>
        <taxon>Rhizobium/Agrobacterium group</taxon>
        <taxon>Rhizobium</taxon>
    </lineage>
</organism>
<keyword evidence="1" id="KW-0812">Transmembrane</keyword>
<accession>A0A4S8PWC6</accession>
<name>A0A4S8PWC6_9HYPH</name>
<dbReference type="Proteomes" id="UP000307378">
    <property type="component" value="Unassembled WGS sequence"/>
</dbReference>
<protein>
    <submittedName>
        <fullName evidence="2">Uncharacterized protein</fullName>
    </submittedName>
</protein>
<evidence type="ECO:0000313" key="3">
    <source>
        <dbReference type="Proteomes" id="UP000307378"/>
    </source>
</evidence>
<sequence>MSKVVRFRKLKHGDPPRFKVLPEDLSDSSSKLGGWDSTGSFPIMVLVLIAIAALVVVGGFVA</sequence>
<evidence type="ECO:0000313" key="2">
    <source>
        <dbReference type="EMBL" id="THV35927.1"/>
    </source>
</evidence>
<feature type="transmembrane region" description="Helical" evidence="1">
    <location>
        <begin position="41"/>
        <end position="61"/>
    </location>
</feature>
<proteinExistence type="predicted"/>
<keyword evidence="1" id="KW-0472">Membrane</keyword>
<dbReference type="EMBL" id="STGU01000005">
    <property type="protein sequence ID" value="THV35927.1"/>
    <property type="molecule type" value="Genomic_DNA"/>
</dbReference>
<reference evidence="2 3" key="1">
    <citation type="submission" date="2019-04" db="EMBL/GenBank/DDBJ databases">
        <title>genome sequence of strain W3.</title>
        <authorList>
            <person name="Gao J."/>
            <person name="Sun J."/>
        </authorList>
    </citation>
    <scope>NUCLEOTIDE SEQUENCE [LARGE SCALE GENOMIC DNA]</scope>
    <source>
        <strain evidence="2 3">W3</strain>
    </source>
</reference>
<gene>
    <name evidence="2" type="ORF">FAA86_11370</name>
</gene>
<evidence type="ECO:0000256" key="1">
    <source>
        <dbReference type="SAM" id="Phobius"/>
    </source>
</evidence>
<dbReference type="RefSeq" id="WP_136540645.1">
    <property type="nucleotide sequence ID" value="NZ_STGU01000005.1"/>
</dbReference>
<keyword evidence="1" id="KW-1133">Transmembrane helix</keyword>
<dbReference type="AlphaFoldDB" id="A0A4S8PWC6"/>